<dbReference type="SUPFAM" id="SSF56784">
    <property type="entry name" value="HAD-like"/>
    <property type="match status" value="1"/>
</dbReference>
<protein>
    <submittedName>
        <fullName evidence="1">HAD hydrolase family protein</fullName>
    </submittedName>
</protein>
<sequence length="285" mass="32232">MSIKLIATDMDGTFLRDDHTYNHSLFAKVFCQLERHNIYFVAASGSSFPRLQREFRDYTAKMGFISQNGSVIHLGSKLFKFFPINQESLARVIHVLDRFYGPQDINQLVISTSEKSYVDQGMSAHDFNIVKLFYENVECVPDIRQIFTQRPTEDFTKISINFANHIDLKKVATTLDGYLPPSLIMENSGFNMENSGFNTDLIGNAAATKQNALSLLQSHFNLKANEIVTFGDNENDLGMLAMTSQSYAMQNAQPIIQMQAAHTTTIDNNHDGVLQTINQLIKNER</sequence>
<dbReference type="GO" id="GO:0000287">
    <property type="term" value="F:magnesium ion binding"/>
    <property type="evidence" value="ECO:0007669"/>
    <property type="project" value="TreeGrafter"/>
</dbReference>
<dbReference type="InterPro" id="IPR036412">
    <property type="entry name" value="HAD-like_sf"/>
</dbReference>
<dbReference type="GO" id="GO:0005829">
    <property type="term" value="C:cytosol"/>
    <property type="evidence" value="ECO:0007669"/>
    <property type="project" value="TreeGrafter"/>
</dbReference>
<comment type="caution">
    <text evidence="1">The sequence shown here is derived from an EMBL/GenBank/DDBJ whole genome shotgun (WGS) entry which is preliminary data.</text>
</comment>
<dbReference type="Pfam" id="PF08282">
    <property type="entry name" value="Hydrolase_3"/>
    <property type="match status" value="1"/>
</dbReference>
<dbReference type="EMBL" id="WJNA01000016">
    <property type="protein sequence ID" value="MRH09352.1"/>
    <property type="molecule type" value="Genomic_DNA"/>
</dbReference>
<dbReference type="PANTHER" id="PTHR10000:SF53">
    <property type="entry name" value="5-AMINO-6-(5-PHOSPHO-D-RIBITYLAMINO)URACIL PHOSPHATASE YBJI-RELATED"/>
    <property type="match status" value="1"/>
</dbReference>
<dbReference type="GO" id="GO:0016791">
    <property type="term" value="F:phosphatase activity"/>
    <property type="evidence" value="ECO:0007669"/>
    <property type="project" value="TreeGrafter"/>
</dbReference>
<dbReference type="InterPro" id="IPR023214">
    <property type="entry name" value="HAD_sf"/>
</dbReference>
<dbReference type="Gene3D" id="3.40.50.1000">
    <property type="entry name" value="HAD superfamily/HAD-like"/>
    <property type="match status" value="1"/>
</dbReference>
<dbReference type="PANTHER" id="PTHR10000">
    <property type="entry name" value="PHOSPHOSERINE PHOSPHATASE"/>
    <property type="match status" value="1"/>
</dbReference>
<gene>
    <name evidence="1" type="ORF">GIX81_07815</name>
</gene>
<dbReference type="Proteomes" id="UP000472879">
    <property type="component" value="Unassembled WGS sequence"/>
</dbReference>
<accession>A0A6L5P6R1</accession>
<keyword evidence="1" id="KW-0378">Hydrolase</keyword>
<dbReference type="Gene3D" id="3.30.1240.10">
    <property type="match status" value="1"/>
</dbReference>
<evidence type="ECO:0000313" key="1">
    <source>
        <dbReference type="EMBL" id="MRH09352.1"/>
    </source>
</evidence>
<dbReference type="AlphaFoldDB" id="A0A6L5P6R1"/>
<proteinExistence type="predicted"/>
<evidence type="ECO:0000313" key="2">
    <source>
        <dbReference type="Proteomes" id="UP000472879"/>
    </source>
</evidence>
<organism evidence="1 2">
    <name type="scientific">Limosilactobacillus reuteri</name>
    <name type="common">Lactobacillus reuteri</name>
    <dbReference type="NCBI Taxonomy" id="1598"/>
    <lineage>
        <taxon>Bacteria</taxon>
        <taxon>Bacillati</taxon>
        <taxon>Bacillota</taxon>
        <taxon>Bacilli</taxon>
        <taxon>Lactobacillales</taxon>
        <taxon>Lactobacillaceae</taxon>
        <taxon>Limosilactobacillus</taxon>
    </lineage>
</organism>
<name>A0A6L5P6R1_LIMRT</name>
<reference evidence="1 2" key="1">
    <citation type="submission" date="2019-11" db="EMBL/GenBank/DDBJ databases">
        <title>Draft genome sequence of 12 host-associated Lactobacillus reuteri rodent strains.</title>
        <authorList>
            <person name="Zhang S."/>
            <person name="Ozcam M."/>
            <person name="Van Pijkeren J.P."/>
        </authorList>
    </citation>
    <scope>NUCLEOTIDE SEQUENCE [LARGE SCALE GENOMIC DNA]</scope>
    <source>
        <strain evidence="1 2">Lr4020</strain>
    </source>
</reference>
<dbReference type="RefSeq" id="WP_153705019.1">
    <property type="nucleotide sequence ID" value="NZ_WJNA01000016.1"/>
</dbReference>